<dbReference type="SUPFAM" id="SSF81383">
    <property type="entry name" value="F-box domain"/>
    <property type="match status" value="1"/>
</dbReference>
<gene>
    <name evidence="2" type="ORF">MtrunA17_Chr1g0148641</name>
</gene>
<dbReference type="Proteomes" id="UP000265566">
    <property type="component" value="Chromosome 1"/>
</dbReference>
<dbReference type="SUPFAM" id="SSF52047">
    <property type="entry name" value="RNI-like"/>
    <property type="match status" value="1"/>
</dbReference>
<dbReference type="AlphaFoldDB" id="A0A396JF39"/>
<sequence>MFSSFEYGYIYLKARKPSKSTRLKMIDGEPDRISYLLGDVIDKILSHLPIREAVRTSVLSNKWRYKWATIPNLVFDKQCVSATSKCSELFLDMEGKLMEIIDQVLLLYSGPINKFQISRCGVNLISETALDRWIFHLTKRSIKELVLQISERKLYKIPWCLFSCQSLHHLTLYYCLLKPPSTIEGLKNLKSLDLDHVSMSQYAFENLISSCPLLENLTLTELDGFTQINIHAPNLKVLDICGKFEDISFDNTFQLDYVFVDLSLYLNSESNQSRLHGSPSNLLNFFAHLHHIHGLVINGYFLKYLAAGAVPVKLPTPCINLTYLWFSINFYDFKEISTALCVFRSSPNLKELNIFAKHEKKTIVLAPAFFCWEDIFLEPSMLTRVRHVGIEGISGIKSELDFMRFLLLHSPVLEKMRVKPNFNVGSKLMSELLRFKRASAQAEVVYLGEVYW</sequence>
<dbReference type="Gramene" id="rna261">
    <property type="protein sequence ID" value="RHN76876.1"/>
    <property type="gene ID" value="gene261"/>
</dbReference>
<dbReference type="Pfam" id="PF24758">
    <property type="entry name" value="LRR_At5g56370"/>
    <property type="match status" value="1"/>
</dbReference>
<feature type="domain" description="FBD" evidence="1">
    <location>
        <begin position="379"/>
        <end position="447"/>
    </location>
</feature>
<proteinExistence type="predicted"/>
<comment type="caution">
    <text evidence="2">The sequence shown here is derived from an EMBL/GenBank/DDBJ whole genome shotgun (WGS) entry which is preliminary data.</text>
</comment>
<dbReference type="SMART" id="SM00579">
    <property type="entry name" value="FBD"/>
    <property type="match status" value="1"/>
</dbReference>
<dbReference type="PANTHER" id="PTHR31639">
    <property type="entry name" value="F-BOX PROTEIN-LIKE"/>
    <property type="match status" value="1"/>
</dbReference>
<dbReference type="Gene3D" id="3.80.10.10">
    <property type="entry name" value="Ribonuclease Inhibitor"/>
    <property type="match status" value="1"/>
</dbReference>
<dbReference type="InterPro" id="IPR006566">
    <property type="entry name" value="FBD"/>
</dbReference>
<dbReference type="PANTHER" id="PTHR31639:SF93">
    <property type="entry name" value="F-BOX_FBD_LRR PROTEIN"/>
    <property type="match status" value="1"/>
</dbReference>
<evidence type="ECO:0000259" key="1">
    <source>
        <dbReference type="SMART" id="SM00579"/>
    </source>
</evidence>
<dbReference type="InterPro" id="IPR055411">
    <property type="entry name" value="LRR_FXL15/At3g58940/PEG3-like"/>
</dbReference>
<protein>
    <submittedName>
        <fullName evidence="2">Putative F-box domain, FBD domain, leucine-rich repeat domain, L domain-containing protein</fullName>
    </submittedName>
</protein>
<evidence type="ECO:0000313" key="2">
    <source>
        <dbReference type="EMBL" id="RHN76876.1"/>
    </source>
</evidence>
<dbReference type="EMBL" id="PSQE01000001">
    <property type="protein sequence ID" value="RHN76876.1"/>
    <property type="molecule type" value="Genomic_DNA"/>
</dbReference>
<dbReference type="Pfam" id="PF00646">
    <property type="entry name" value="F-box"/>
    <property type="match status" value="1"/>
</dbReference>
<reference evidence="2" key="1">
    <citation type="journal article" date="2018" name="Nat. Plants">
        <title>Whole-genome landscape of Medicago truncatula symbiotic genes.</title>
        <authorList>
            <person name="Pecrix Y."/>
            <person name="Gamas P."/>
            <person name="Carrere S."/>
        </authorList>
    </citation>
    <scope>NUCLEOTIDE SEQUENCE</scope>
    <source>
        <tissue evidence="2">Leaves</tissue>
    </source>
</reference>
<dbReference type="InterPro" id="IPR032675">
    <property type="entry name" value="LRR_dom_sf"/>
</dbReference>
<dbReference type="InterPro" id="IPR001810">
    <property type="entry name" value="F-box_dom"/>
</dbReference>
<accession>A0A396JF39</accession>
<organism evidence="2">
    <name type="scientific">Medicago truncatula</name>
    <name type="common">Barrel medic</name>
    <name type="synonym">Medicago tribuloides</name>
    <dbReference type="NCBI Taxonomy" id="3880"/>
    <lineage>
        <taxon>Eukaryota</taxon>
        <taxon>Viridiplantae</taxon>
        <taxon>Streptophyta</taxon>
        <taxon>Embryophyta</taxon>
        <taxon>Tracheophyta</taxon>
        <taxon>Spermatophyta</taxon>
        <taxon>Magnoliopsida</taxon>
        <taxon>eudicotyledons</taxon>
        <taxon>Gunneridae</taxon>
        <taxon>Pentapetalae</taxon>
        <taxon>rosids</taxon>
        <taxon>fabids</taxon>
        <taxon>Fabales</taxon>
        <taxon>Fabaceae</taxon>
        <taxon>Papilionoideae</taxon>
        <taxon>50 kb inversion clade</taxon>
        <taxon>NPAAA clade</taxon>
        <taxon>Hologalegina</taxon>
        <taxon>IRL clade</taxon>
        <taxon>Trifolieae</taxon>
        <taxon>Medicago</taxon>
    </lineage>
</organism>
<name>A0A396JF39_MEDTR</name>
<dbReference type="InterPro" id="IPR036047">
    <property type="entry name" value="F-box-like_dom_sf"/>
</dbReference>